<dbReference type="InterPro" id="IPR011008">
    <property type="entry name" value="Dimeric_a/b-barrel"/>
</dbReference>
<comment type="caution">
    <text evidence="1">The sequence shown here is derived from an EMBL/GenBank/DDBJ whole genome shotgun (WGS) entry which is preliminary data.</text>
</comment>
<accession>A0ABP8GFL7</accession>
<dbReference type="RefSeq" id="WP_345211367.1">
    <property type="nucleotide sequence ID" value="NZ_BAABFT010000005.1"/>
</dbReference>
<dbReference type="Proteomes" id="UP001500582">
    <property type="component" value="Unassembled WGS sequence"/>
</dbReference>
<dbReference type="Gene3D" id="3.30.70.1060">
    <property type="entry name" value="Dimeric alpha+beta barrel"/>
    <property type="match status" value="1"/>
</dbReference>
<evidence type="ECO:0000313" key="2">
    <source>
        <dbReference type="Proteomes" id="UP001500582"/>
    </source>
</evidence>
<organism evidence="1 2">
    <name type="scientific">Mucilaginibacter gynuensis</name>
    <dbReference type="NCBI Taxonomy" id="1302236"/>
    <lineage>
        <taxon>Bacteria</taxon>
        <taxon>Pseudomonadati</taxon>
        <taxon>Bacteroidota</taxon>
        <taxon>Sphingobacteriia</taxon>
        <taxon>Sphingobacteriales</taxon>
        <taxon>Sphingobacteriaceae</taxon>
        <taxon>Mucilaginibacter</taxon>
    </lineage>
</organism>
<dbReference type="EMBL" id="BAABFT010000005">
    <property type="protein sequence ID" value="GAA4323499.1"/>
    <property type="molecule type" value="Genomic_DNA"/>
</dbReference>
<sequence length="112" mass="12300">MSEFLLVFRRDYQTPELQPSPHALQNHLQHWANWFRSLAAQDKIAHPVIHFDGEGKVITGKKINPGPYRGVGGSIGGVLLLNAANYEEAIVIAGGSPILEYGGSIEIRLVLQ</sequence>
<evidence type="ECO:0008006" key="3">
    <source>
        <dbReference type="Google" id="ProtNLM"/>
    </source>
</evidence>
<evidence type="ECO:0000313" key="1">
    <source>
        <dbReference type="EMBL" id="GAA4323499.1"/>
    </source>
</evidence>
<dbReference type="SUPFAM" id="SSF54909">
    <property type="entry name" value="Dimeric alpha+beta barrel"/>
    <property type="match status" value="1"/>
</dbReference>
<protein>
    <recommendedName>
        <fullName evidence="3">YCII-related domain-containing protein</fullName>
    </recommendedName>
</protein>
<proteinExistence type="predicted"/>
<name>A0ABP8GFL7_9SPHI</name>
<gene>
    <name evidence="1" type="ORF">GCM10023149_24480</name>
</gene>
<keyword evidence="2" id="KW-1185">Reference proteome</keyword>
<reference evidence="2" key="1">
    <citation type="journal article" date="2019" name="Int. J. Syst. Evol. Microbiol.">
        <title>The Global Catalogue of Microorganisms (GCM) 10K type strain sequencing project: providing services to taxonomists for standard genome sequencing and annotation.</title>
        <authorList>
            <consortium name="The Broad Institute Genomics Platform"/>
            <consortium name="The Broad Institute Genome Sequencing Center for Infectious Disease"/>
            <person name="Wu L."/>
            <person name="Ma J."/>
        </authorList>
    </citation>
    <scope>NUCLEOTIDE SEQUENCE [LARGE SCALE GENOMIC DNA]</scope>
    <source>
        <strain evidence="2">JCM 17705</strain>
    </source>
</reference>